<keyword evidence="3 6" id="KW-0812">Transmembrane</keyword>
<dbReference type="RefSeq" id="WP_122916557.1">
    <property type="nucleotide sequence ID" value="NZ_RHHQ01000004.1"/>
</dbReference>
<comment type="subcellular location">
    <subcellularLocation>
        <location evidence="1">Cell membrane</location>
        <topology evidence="1">Multi-pass membrane protein</topology>
    </subcellularLocation>
</comment>
<dbReference type="Gene3D" id="1.20.1250.20">
    <property type="entry name" value="MFS general substrate transporter like domains"/>
    <property type="match status" value="1"/>
</dbReference>
<organism evidence="7 8">
    <name type="scientific">Brevibacillus fluminis</name>
    <dbReference type="NCBI Taxonomy" id="511487"/>
    <lineage>
        <taxon>Bacteria</taxon>
        <taxon>Bacillati</taxon>
        <taxon>Bacillota</taxon>
        <taxon>Bacilli</taxon>
        <taxon>Bacillales</taxon>
        <taxon>Paenibacillaceae</taxon>
        <taxon>Brevibacillus</taxon>
    </lineage>
</organism>
<feature type="transmembrane region" description="Helical" evidence="6">
    <location>
        <begin position="379"/>
        <end position="398"/>
    </location>
</feature>
<proteinExistence type="predicted"/>
<accession>A0A3M8DWK1</accession>
<evidence type="ECO:0000256" key="2">
    <source>
        <dbReference type="ARBA" id="ARBA00022475"/>
    </source>
</evidence>
<dbReference type="Proteomes" id="UP000271031">
    <property type="component" value="Unassembled WGS sequence"/>
</dbReference>
<feature type="transmembrane region" description="Helical" evidence="6">
    <location>
        <begin position="311"/>
        <end position="328"/>
    </location>
</feature>
<dbReference type="Pfam" id="PF07690">
    <property type="entry name" value="MFS_1"/>
    <property type="match status" value="1"/>
</dbReference>
<dbReference type="CDD" id="cd06173">
    <property type="entry name" value="MFS_MefA_like"/>
    <property type="match status" value="1"/>
</dbReference>
<evidence type="ECO:0000256" key="5">
    <source>
        <dbReference type="ARBA" id="ARBA00023136"/>
    </source>
</evidence>
<gene>
    <name evidence="7" type="ORF">EDM56_03850</name>
</gene>
<dbReference type="SUPFAM" id="SSF103473">
    <property type="entry name" value="MFS general substrate transporter"/>
    <property type="match status" value="1"/>
</dbReference>
<dbReference type="InterPro" id="IPR011701">
    <property type="entry name" value="MFS"/>
</dbReference>
<dbReference type="EMBL" id="RHHQ01000004">
    <property type="protein sequence ID" value="RNB91895.1"/>
    <property type="molecule type" value="Genomic_DNA"/>
</dbReference>
<evidence type="ECO:0000313" key="8">
    <source>
        <dbReference type="Proteomes" id="UP000271031"/>
    </source>
</evidence>
<evidence type="ECO:0000256" key="6">
    <source>
        <dbReference type="SAM" id="Phobius"/>
    </source>
</evidence>
<dbReference type="AlphaFoldDB" id="A0A3M8DWK1"/>
<feature type="transmembrane region" description="Helical" evidence="6">
    <location>
        <begin position="97"/>
        <end position="115"/>
    </location>
</feature>
<reference evidence="7 8" key="1">
    <citation type="submission" date="2018-10" db="EMBL/GenBank/DDBJ databases">
        <title>Phylogenomics of Brevibacillus.</title>
        <authorList>
            <person name="Dunlap C."/>
        </authorList>
    </citation>
    <scope>NUCLEOTIDE SEQUENCE [LARGE SCALE GENOMIC DNA]</scope>
    <source>
        <strain evidence="7 8">JCM 15716</strain>
    </source>
</reference>
<comment type="caution">
    <text evidence="7">The sequence shown here is derived from an EMBL/GenBank/DDBJ whole genome shotgun (WGS) entry which is preliminary data.</text>
</comment>
<keyword evidence="2" id="KW-1003">Cell membrane</keyword>
<feature type="transmembrane region" description="Helical" evidence="6">
    <location>
        <begin position="348"/>
        <end position="367"/>
    </location>
</feature>
<name>A0A3M8DWK1_9BACL</name>
<protein>
    <submittedName>
        <fullName evidence="7">MFS transporter</fullName>
    </submittedName>
</protein>
<dbReference type="GO" id="GO:0022857">
    <property type="term" value="F:transmembrane transporter activity"/>
    <property type="evidence" value="ECO:0007669"/>
    <property type="project" value="InterPro"/>
</dbReference>
<evidence type="ECO:0000256" key="1">
    <source>
        <dbReference type="ARBA" id="ARBA00004651"/>
    </source>
</evidence>
<evidence type="ECO:0000256" key="3">
    <source>
        <dbReference type="ARBA" id="ARBA00022692"/>
    </source>
</evidence>
<evidence type="ECO:0000313" key="7">
    <source>
        <dbReference type="EMBL" id="RNB91895.1"/>
    </source>
</evidence>
<feature type="transmembrane region" description="Helical" evidence="6">
    <location>
        <begin position="167"/>
        <end position="187"/>
    </location>
</feature>
<dbReference type="OrthoDB" id="2351575at2"/>
<feature type="transmembrane region" description="Helical" evidence="6">
    <location>
        <begin position="21"/>
        <end position="39"/>
    </location>
</feature>
<keyword evidence="8" id="KW-1185">Reference proteome</keyword>
<dbReference type="PANTHER" id="PTHR23513">
    <property type="entry name" value="INTEGRAL MEMBRANE EFFLUX PROTEIN-RELATED"/>
    <property type="match status" value="1"/>
</dbReference>
<keyword evidence="4 6" id="KW-1133">Transmembrane helix</keyword>
<dbReference type="GO" id="GO:0005886">
    <property type="term" value="C:plasma membrane"/>
    <property type="evidence" value="ECO:0007669"/>
    <property type="project" value="UniProtKB-SubCell"/>
</dbReference>
<dbReference type="InterPro" id="IPR036259">
    <property type="entry name" value="MFS_trans_sf"/>
</dbReference>
<dbReference type="PANTHER" id="PTHR23513:SF19">
    <property type="entry name" value="MAJOR FACILITATOR SUPERFAMILY (MFS) PROFILE DOMAIN-CONTAINING PROTEIN"/>
    <property type="match status" value="1"/>
</dbReference>
<feature type="transmembrane region" description="Helical" evidence="6">
    <location>
        <begin position="256"/>
        <end position="277"/>
    </location>
</feature>
<feature type="transmembrane region" description="Helical" evidence="6">
    <location>
        <begin position="226"/>
        <end position="244"/>
    </location>
</feature>
<evidence type="ECO:0000256" key="4">
    <source>
        <dbReference type="ARBA" id="ARBA00022989"/>
    </source>
</evidence>
<feature type="transmembrane region" description="Helical" evidence="6">
    <location>
        <begin position="284"/>
        <end position="305"/>
    </location>
</feature>
<feature type="transmembrane region" description="Helical" evidence="6">
    <location>
        <begin position="70"/>
        <end position="91"/>
    </location>
</feature>
<keyword evidence="5 6" id="KW-0472">Membrane</keyword>
<sequence>MGKKQFGFLVAGQSLANIGDVFYIVSMITLVYTITGTAVYTAMFPALRCLAQFTSGILAPLLLDRFRLRSIIIASQLGQTILLLGLTVYSAQIDAHSPLYGLYGFIILMALLDGWTTPARNAMIPLLVEKDQLMRANGLMSTVDQSVQMAGWAMGGVLVAWLGGTTVLWLTFAMFSLSALSLFFIRLPKSERSQEKNRPGIRDSLKEGWSYIWTMKPIRILTTMDFLEGIAGGVWMAAILLVYVNEVLHQGEQWWGFINASYFLGTIAGGVIVIALANQLNRRLLVTVIGGTLCTGLLTLCFIYVSVPVWALVISALFGPVYQLQAIAKQTLYQRVVPTNLLPKVLSAQAALAYITFGFSAIGLSYVSDHFGIRATYDVAAALIFTGAALGWFCRSAIRTITQVES</sequence>